<evidence type="ECO:0000256" key="2">
    <source>
        <dbReference type="ARBA" id="ARBA00013014"/>
    </source>
</evidence>
<dbReference type="GO" id="GO:0015940">
    <property type="term" value="P:pantothenate biosynthetic process"/>
    <property type="evidence" value="ECO:0007669"/>
    <property type="project" value="InterPro"/>
</dbReference>
<dbReference type="EC" id="1.1.1.169" evidence="2"/>
<organism evidence="8 9">
    <name type="scientific">Cephalotrichum gorgonifer</name>
    <dbReference type="NCBI Taxonomy" id="2041049"/>
    <lineage>
        <taxon>Eukaryota</taxon>
        <taxon>Fungi</taxon>
        <taxon>Dikarya</taxon>
        <taxon>Ascomycota</taxon>
        <taxon>Pezizomycotina</taxon>
        <taxon>Sordariomycetes</taxon>
        <taxon>Hypocreomycetidae</taxon>
        <taxon>Microascales</taxon>
        <taxon>Microascaceae</taxon>
        <taxon>Cephalotrichum</taxon>
    </lineage>
</organism>
<dbReference type="InterPro" id="IPR013332">
    <property type="entry name" value="KPR_N"/>
</dbReference>
<dbReference type="EMBL" id="ONZQ02000022">
    <property type="protein sequence ID" value="SPO07572.1"/>
    <property type="molecule type" value="Genomic_DNA"/>
</dbReference>
<feature type="domain" description="Ketopantoate reductase N-terminal" evidence="6">
    <location>
        <begin position="12"/>
        <end position="181"/>
    </location>
</feature>
<dbReference type="GO" id="GO:0005739">
    <property type="term" value="C:mitochondrion"/>
    <property type="evidence" value="ECO:0007669"/>
    <property type="project" value="TreeGrafter"/>
</dbReference>
<comment type="similarity">
    <text evidence="1">Belongs to the ketopantoate reductase family.</text>
</comment>
<evidence type="ECO:0000256" key="1">
    <source>
        <dbReference type="ARBA" id="ARBA00007870"/>
    </source>
</evidence>
<keyword evidence="9" id="KW-1185">Reference proteome</keyword>
<feature type="domain" description="Ketopantoate reductase C-terminal" evidence="7">
    <location>
        <begin position="222"/>
        <end position="355"/>
    </location>
</feature>
<gene>
    <name evidence="8" type="ORF">DNG_10267</name>
</gene>
<comment type="caution">
    <text evidence="8">The sequence shown here is derived from an EMBL/GenBank/DDBJ whole genome shotgun (WGS) entry which is preliminary data.</text>
</comment>
<sequence>MSSPVPPNAERIHILGAGNLGQYLARGLTRQNPLHPVTLLLHRPSLLQDWESAGSAIECETNGQVDHTTGISVELIDGDEDGDGAAPGVDGSSGIKNLIVACKTYMTVPALRRVRNRLDEGSTIVFLQNGMGTTEEVTKQLFPSVSTRPAYWAGICVLGVSSKKPFSIIPTGIGHITLGPVGNTLSPDSTTNSTSSHSPSNFMIQQLVQTQDPTSTVVSPTDLRKAQLLKLVANAIVNPLTTILSCKNAQLLDHDSTVALIKVLIKEAGPVIRALLPHPHPTGSESDAVDFSDEKLLEYVLMVIRKTATNTSSMLQDARSGKRTEIDYINGFIASQGERMGHLCPNHAIAVAMVQRGESVRAEHLGSRFDFN</sequence>
<dbReference type="InterPro" id="IPR013328">
    <property type="entry name" value="6PGD_dom2"/>
</dbReference>
<dbReference type="GO" id="GO:0050661">
    <property type="term" value="F:NADP binding"/>
    <property type="evidence" value="ECO:0007669"/>
    <property type="project" value="TreeGrafter"/>
</dbReference>
<protein>
    <recommendedName>
        <fullName evidence="2">2-dehydropantoate 2-reductase</fullName>
        <ecNumber evidence="2">1.1.1.169</ecNumber>
    </recommendedName>
    <alternativeName>
        <fullName evidence="5">Ketopantoate reductase</fullName>
    </alternativeName>
</protein>
<evidence type="ECO:0000259" key="6">
    <source>
        <dbReference type="Pfam" id="PF02558"/>
    </source>
</evidence>
<dbReference type="InterPro" id="IPR013752">
    <property type="entry name" value="KPA_reductase"/>
</dbReference>
<dbReference type="PANTHER" id="PTHR43765">
    <property type="entry name" value="2-DEHYDROPANTOATE 2-REDUCTASE-RELATED"/>
    <property type="match status" value="1"/>
</dbReference>
<evidence type="ECO:0000256" key="3">
    <source>
        <dbReference type="ARBA" id="ARBA00022857"/>
    </source>
</evidence>
<dbReference type="InterPro" id="IPR003710">
    <property type="entry name" value="ApbA"/>
</dbReference>
<dbReference type="InterPro" id="IPR036291">
    <property type="entry name" value="NAD(P)-bd_dom_sf"/>
</dbReference>
<dbReference type="SUPFAM" id="SSF48179">
    <property type="entry name" value="6-phosphogluconate dehydrogenase C-terminal domain-like"/>
    <property type="match status" value="1"/>
</dbReference>
<evidence type="ECO:0000259" key="7">
    <source>
        <dbReference type="Pfam" id="PF08546"/>
    </source>
</evidence>
<dbReference type="Gene3D" id="3.40.50.720">
    <property type="entry name" value="NAD(P)-binding Rossmann-like Domain"/>
    <property type="match status" value="1"/>
</dbReference>
<keyword evidence="4" id="KW-0560">Oxidoreductase</keyword>
<proteinExistence type="inferred from homology"/>
<keyword evidence="3" id="KW-0521">NADP</keyword>
<evidence type="ECO:0000313" key="9">
    <source>
        <dbReference type="Proteomes" id="UP001187682"/>
    </source>
</evidence>
<dbReference type="Proteomes" id="UP001187682">
    <property type="component" value="Unassembled WGS sequence"/>
</dbReference>
<dbReference type="PANTHER" id="PTHR43765:SF2">
    <property type="entry name" value="2-DEHYDROPANTOATE 2-REDUCTASE"/>
    <property type="match status" value="1"/>
</dbReference>
<reference evidence="8" key="1">
    <citation type="submission" date="2018-03" db="EMBL/GenBank/DDBJ databases">
        <authorList>
            <person name="Guldener U."/>
        </authorList>
    </citation>
    <scope>NUCLEOTIDE SEQUENCE</scope>
</reference>
<accession>A0AAE8N961</accession>
<dbReference type="InterPro" id="IPR050838">
    <property type="entry name" value="Ketopantoate_reductase"/>
</dbReference>
<dbReference type="SUPFAM" id="SSF51735">
    <property type="entry name" value="NAD(P)-binding Rossmann-fold domains"/>
    <property type="match status" value="1"/>
</dbReference>
<dbReference type="NCBIfam" id="TIGR00745">
    <property type="entry name" value="apbA_panE"/>
    <property type="match status" value="1"/>
</dbReference>
<dbReference type="Pfam" id="PF02558">
    <property type="entry name" value="ApbA"/>
    <property type="match status" value="1"/>
</dbReference>
<evidence type="ECO:0000313" key="8">
    <source>
        <dbReference type="EMBL" id="SPO07572.1"/>
    </source>
</evidence>
<evidence type="ECO:0000256" key="5">
    <source>
        <dbReference type="ARBA" id="ARBA00032024"/>
    </source>
</evidence>
<evidence type="ECO:0000256" key="4">
    <source>
        <dbReference type="ARBA" id="ARBA00023002"/>
    </source>
</evidence>
<name>A0AAE8N961_9PEZI</name>
<dbReference type="GO" id="GO:0008677">
    <property type="term" value="F:2-dehydropantoate 2-reductase activity"/>
    <property type="evidence" value="ECO:0007669"/>
    <property type="project" value="UniProtKB-EC"/>
</dbReference>
<dbReference type="InterPro" id="IPR008927">
    <property type="entry name" value="6-PGluconate_DH-like_C_sf"/>
</dbReference>
<dbReference type="Gene3D" id="1.10.1040.10">
    <property type="entry name" value="N-(1-d-carboxylethyl)-l-norvaline Dehydrogenase, domain 2"/>
    <property type="match status" value="1"/>
</dbReference>
<dbReference type="Pfam" id="PF08546">
    <property type="entry name" value="ApbA_C"/>
    <property type="match status" value="1"/>
</dbReference>
<dbReference type="AlphaFoldDB" id="A0AAE8N961"/>